<dbReference type="CDD" id="cd22785">
    <property type="entry name" value="DPBB_MltA-like"/>
    <property type="match status" value="1"/>
</dbReference>
<protein>
    <submittedName>
        <fullName evidence="2">Uncharacterized protein</fullName>
    </submittedName>
</protein>
<name>A0A1X2GSH8_9FUNG</name>
<dbReference type="AlphaFoldDB" id="A0A1X2GSH8"/>
<evidence type="ECO:0000256" key="1">
    <source>
        <dbReference type="SAM" id="SignalP"/>
    </source>
</evidence>
<feature type="signal peptide" evidence="1">
    <location>
        <begin position="1"/>
        <end position="21"/>
    </location>
</feature>
<evidence type="ECO:0000313" key="2">
    <source>
        <dbReference type="EMBL" id="ORX60437.1"/>
    </source>
</evidence>
<dbReference type="EMBL" id="MCGT01000004">
    <property type="protein sequence ID" value="ORX60437.1"/>
    <property type="molecule type" value="Genomic_DNA"/>
</dbReference>
<keyword evidence="1" id="KW-0732">Signal</keyword>
<comment type="caution">
    <text evidence="2">The sequence shown here is derived from an EMBL/GenBank/DDBJ whole genome shotgun (WGS) entry which is preliminary data.</text>
</comment>
<keyword evidence="3" id="KW-1185">Reference proteome</keyword>
<proteinExistence type="predicted"/>
<evidence type="ECO:0000313" key="3">
    <source>
        <dbReference type="Proteomes" id="UP000242146"/>
    </source>
</evidence>
<feature type="chain" id="PRO_5011964852" evidence="1">
    <location>
        <begin position="22"/>
        <end position="360"/>
    </location>
</feature>
<gene>
    <name evidence="2" type="ORF">DM01DRAFT_1332588</name>
</gene>
<dbReference type="Proteomes" id="UP000242146">
    <property type="component" value="Unassembled WGS sequence"/>
</dbReference>
<dbReference type="OrthoDB" id="5985073at2759"/>
<reference evidence="2 3" key="1">
    <citation type="submission" date="2016-07" db="EMBL/GenBank/DDBJ databases">
        <title>Pervasive Adenine N6-methylation of Active Genes in Fungi.</title>
        <authorList>
            <consortium name="DOE Joint Genome Institute"/>
            <person name="Mondo S.J."/>
            <person name="Dannebaum R.O."/>
            <person name="Kuo R.C."/>
            <person name="Labutti K."/>
            <person name="Haridas S."/>
            <person name="Kuo A."/>
            <person name="Salamov A."/>
            <person name="Ahrendt S.R."/>
            <person name="Lipzen A."/>
            <person name="Sullivan W."/>
            <person name="Andreopoulos W.B."/>
            <person name="Clum A."/>
            <person name="Lindquist E."/>
            <person name="Daum C."/>
            <person name="Ramamoorthy G.K."/>
            <person name="Gryganskyi A."/>
            <person name="Culley D."/>
            <person name="Magnuson J.K."/>
            <person name="James T.Y."/>
            <person name="O'Malley M.A."/>
            <person name="Stajich J.E."/>
            <person name="Spatafora J.W."/>
            <person name="Visel A."/>
            <person name="Grigoriev I.V."/>
        </authorList>
    </citation>
    <scope>NUCLEOTIDE SEQUENCE [LARGE SCALE GENOMIC DNA]</scope>
    <source>
        <strain evidence="2 3">NRRL 3301</strain>
    </source>
</reference>
<organism evidence="2 3">
    <name type="scientific">Hesseltinella vesiculosa</name>
    <dbReference type="NCBI Taxonomy" id="101127"/>
    <lineage>
        <taxon>Eukaryota</taxon>
        <taxon>Fungi</taxon>
        <taxon>Fungi incertae sedis</taxon>
        <taxon>Mucoromycota</taxon>
        <taxon>Mucoromycotina</taxon>
        <taxon>Mucoromycetes</taxon>
        <taxon>Mucorales</taxon>
        <taxon>Cunninghamellaceae</taxon>
        <taxon>Hesseltinella</taxon>
    </lineage>
</organism>
<sequence length="360" mass="39823">MLLNVRFGWIMAALLSVAVLADPEEPLVGDLEVSLVVDAPVLPLVSSEPEPVATVADVEIAKEGDDVMMTLQLLKMLNNSDVSPQRILKEGRFTTVSMGRKQDLLRKDPAGLPIIADCYKAPIPAVSLTMYWIPKENEWDVNDEGRRILLDRGPGTTLVDLLNPTGQHIASVSQAMYQKCRMEGTCLLSSGDLINLSSDQADSFYVIGKKGRRHNIFGWGTGEQNLVPYVSVASNDLPLGTTMYVPELDGINLGNGFHHNGCLRVDDDGWSFKGCQLDLFVVSYVDHLWLDLELGGLDRVTTHLRPCTVLNYATEDQLRYVQADHRPETLPMVMHDRMSMYVSDKAPKDGKASVNVEDII</sequence>
<accession>A0A1X2GSH8</accession>